<gene>
    <name evidence="7" type="ORF">CVLEPA_LOCUS12272</name>
</gene>
<keyword evidence="8" id="KW-1185">Reference proteome</keyword>
<name>A0ABP0FQY0_CLALP</name>
<feature type="region of interest" description="Disordered" evidence="6">
    <location>
        <begin position="958"/>
        <end position="983"/>
    </location>
</feature>
<feature type="compositionally biased region" description="Basic and acidic residues" evidence="6">
    <location>
        <begin position="139"/>
        <end position="159"/>
    </location>
</feature>
<keyword evidence="3" id="KW-0518">Myosin</keyword>
<feature type="compositionally biased region" description="Low complexity" evidence="6">
    <location>
        <begin position="968"/>
        <end position="981"/>
    </location>
</feature>
<feature type="compositionally biased region" description="Basic and acidic residues" evidence="6">
    <location>
        <begin position="1550"/>
        <end position="1571"/>
    </location>
</feature>
<feature type="compositionally biased region" description="Polar residues" evidence="6">
    <location>
        <begin position="554"/>
        <end position="563"/>
    </location>
</feature>
<dbReference type="Proteomes" id="UP001642483">
    <property type="component" value="Unassembled WGS sequence"/>
</dbReference>
<feature type="compositionally biased region" description="Polar residues" evidence="6">
    <location>
        <begin position="518"/>
        <end position="527"/>
    </location>
</feature>
<feature type="region of interest" description="Disordered" evidence="6">
    <location>
        <begin position="1550"/>
        <end position="1572"/>
    </location>
</feature>
<feature type="compositionally biased region" description="Polar residues" evidence="6">
    <location>
        <begin position="210"/>
        <end position="223"/>
    </location>
</feature>
<evidence type="ECO:0000256" key="1">
    <source>
        <dbReference type="ARBA" id="ARBA00004496"/>
    </source>
</evidence>
<sequence length="1956" mass="223823">MDPRFDSGIKLERGYYSLGSGVAKASKAKKAQSNKNSSEYGVAISIKGIQGHPFVILEDKENHRHMVPAPDPSEGSDVSSNTTSSLQNGHHVEPDAAPMHKVPSRRPGTMHNDWKPKQNHPDVVKPAKAKTQQASFKPSAERPSTRQIPPEERLVKPSDVKAAQKPAPSSLHMRSPRSRLAHERSQTLPGRREQMTRSRSLSPNRALAATKSSNRARSVSPPRNKNRLRKVDDNNTKPVSNLIGFFESGPKDVPPKPQASNASGKGGFPDRGRGQHIPARLQSPSPVLSPGGNWAARGRKPEKLSSSLQRPRSGSKEIEVTLDSQRTNLTVTTATATSKAGSSPMGRYFALTSPASTTPPSRILSNFSPPSQNTAKPVPRKAADPPSRFSPASTSFGKEPAMQQRRHAEPEQKKLVDLKPVSRQLQQTLTPGTKQPRTTSGVSTEHLVKPSAGSNVFGPPANKDPFLVKHRWQTAASKALAQEEEIVPKMRKRDLDSAFNPFQGGRKSPSALMKLVDQLTSQQSNKPSSKDASELSSFLDVGDDVFRSKRNDKSNSFSSTDSRSPIEEDLITPRSAKKDFDYDEKDVAPTAESQPTQVSKAKIYGPSHQLLRKTKRKRNAQRISTSNPGSRVVSGSEWSGSEYSDAESLGMSLHISDDDDDKERHESRSLPDLSSPVSFTGSHKRSSSIVFGKISSTDVTKRKPGDADQVDGPVFADQPYDFTAPSVAELQDHISELRATVKELQTTADDNLHNFELLNVLQTKLRDVEREKKKLEREIEEGKRVIEDLEMKLDVARNQIAELRMNERHDRLLKQQQAKELDDLKSQLGEMSDELERAKSSSDLLESKKLNESQLLDELYQLRSDQEDLMTQQEEREEDLMKREDEIVALKQALHEEAAGHDEEVRMMKKMHEDVLCRLRDELDNLRQESVSAVEARPRLEEQVASLKSEVERLQDQRRQERSWKRLSSSSDEGFDSSAASRAREEAYRSKELLLKSQEELRESQALTDQLRNEINSLQKRLSHADTQRQDFDDSDYVNRLSSDLSQVRHEKKSLESNLSSLELQRTTLKGQIKEARNDREEAERQIRSLENESSRSKGRVKELENEIERLKKELARTRRHLEAQVCDLELQMSDSDRRLSAVTVEKSDLEKRLSEFKLRRLSSTGAANAASETLDQLEEFKRSSAQEVESLRADVEAKAKALREADRTNNRLQEELRRMDLELEEELKERENTMVEQSRVERTLHELEIKISELNREKEDKDREMERIQSMLSIIEDDKLNLEEKLELSEKQHRDTARVLHNMREDMKDKDMELEELKYRVKNSETTASEERSKVTELEHQKYVAQMEVSGLKDALEAKHTEVEDVEEKCRKMAAEVKDGEAKSEETLRKLRDTEKQRRFAAKEAEDLTIALSEKVASLDEAQRRLRRLESQMSEMDEASTLATSFRLELDKSKRNHAQELARTHQELEEAKRALASSEKNIKDLEEEIRTWEERYETAAGESLELEKQRRNLSHLASEAQKEAGEKAKALSKAEEKLQRIDDLLQEAEERAESLSDQLRNTERKRKEAELECQDAQARLADKERELKDAEKRIQRFQDETEKSNDVDEEKRQALIDLEDSRREAEEGRARARNQLEELQRRLNDEEEKVDLLQDRLNQSDSALRKELERFQEVEDEKESLQDALDDARGELEDKRKAFDQAQEAIRKIEQKMRQYETSHDQRTSLLEKLTADKEKALEKVNDLQQEVKEKRNEMENVEQLMYGSQQDSASSSSDDEAEVAQNRCQELEDELLQNNREIDQLRKIVEELRADVAENLQERNKAEDNCDSLKKQVELLQQEMKERSDWSNKKRKELQSEIDSVETDLKSAEDDLSKVQEEKKDLEEKLAALETHGMEQQKDTEQSLRREVQQLRDTLDEKTQQVYSAEDTIYRQKEVSLRWLLSHLPLRRVTFDLR</sequence>
<feature type="compositionally biased region" description="Low complexity" evidence="6">
    <location>
        <begin position="327"/>
        <end position="343"/>
    </location>
</feature>
<evidence type="ECO:0000256" key="4">
    <source>
        <dbReference type="ARBA" id="ARBA00023175"/>
    </source>
</evidence>
<dbReference type="EMBL" id="CAWYQH010000090">
    <property type="protein sequence ID" value="CAK8682059.1"/>
    <property type="molecule type" value="Genomic_DNA"/>
</dbReference>
<feature type="region of interest" description="Disordered" evidence="6">
    <location>
        <begin position="65"/>
        <end position="462"/>
    </location>
</feature>
<feature type="compositionally biased region" description="Polar residues" evidence="6">
    <location>
        <begin position="353"/>
        <end position="375"/>
    </location>
</feature>
<dbReference type="SUPFAM" id="SSF90257">
    <property type="entry name" value="Myosin rod fragments"/>
    <property type="match status" value="1"/>
</dbReference>
<proteinExistence type="predicted"/>
<feature type="compositionally biased region" description="Basic residues" evidence="6">
    <location>
        <begin position="610"/>
        <end position="620"/>
    </location>
</feature>
<dbReference type="PANTHER" id="PTHR46349">
    <property type="entry name" value="CINGULIN-LIKE PROTEIN 1-RELATED"/>
    <property type="match status" value="1"/>
</dbReference>
<feature type="coiled-coil region" evidence="5">
    <location>
        <begin position="923"/>
        <end position="957"/>
    </location>
</feature>
<dbReference type="Gene3D" id="1.20.5.1160">
    <property type="entry name" value="Vasodilator-stimulated phosphoprotein"/>
    <property type="match status" value="1"/>
</dbReference>
<feature type="compositionally biased region" description="Basic and acidic residues" evidence="6">
    <location>
        <begin position="180"/>
        <end position="196"/>
    </location>
</feature>
<evidence type="ECO:0000256" key="3">
    <source>
        <dbReference type="ARBA" id="ARBA00023123"/>
    </source>
</evidence>
<comment type="subcellular location">
    <subcellularLocation>
        <location evidence="1">Cytoplasm</location>
    </subcellularLocation>
</comment>
<feature type="compositionally biased region" description="Polar residues" evidence="6">
    <location>
        <begin position="76"/>
        <end position="88"/>
    </location>
</feature>
<feature type="coiled-coil region" evidence="5">
    <location>
        <begin position="727"/>
        <end position="876"/>
    </location>
</feature>
<feature type="compositionally biased region" description="Polar residues" evidence="6">
    <location>
        <begin position="423"/>
        <end position="443"/>
    </location>
</feature>
<feature type="region of interest" description="Disordered" evidence="6">
    <location>
        <begin position="1074"/>
        <end position="1098"/>
    </location>
</feature>
<evidence type="ECO:0000256" key="5">
    <source>
        <dbReference type="SAM" id="Coils"/>
    </source>
</evidence>
<evidence type="ECO:0000256" key="6">
    <source>
        <dbReference type="SAM" id="MobiDB-lite"/>
    </source>
</evidence>
<protein>
    <recommendedName>
        <fullName evidence="9">Myosin tail domain-containing protein</fullName>
    </recommendedName>
</protein>
<feature type="region of interest" description="Disordered" evidence="6">
    <location>
        <begin position="481"/>
        <end position="683"/>
    </location>
</feature>
<evidence type="ECO:0000256" key="2">
    <source>
        <dbReference type="ARBA" id="ARBA00022490"/>
    </source>
</evidence>
<reference evidence="7 8" key="1">
    <citation type="submission" date="2024-02" db="EMBL/GenBank/DDBJ databases">
        <authorList>
            <person name="Daric V."/>
            <person name="Darras S."/>
        </authorList>
    </citation>
    <scope>NUCLEOTIDE SEQUENCE [LARGE SCALE GENOMIC DNA]</scope>
</reference>
<feature type="compositionally biased region" description="Basic and acidic residues" evidence="6">
    <location>
        <begin position="112"/>
        <end position="125"/>
    </location>
</feature>
<evidence type="ECO:0000313" key="7">
    <source>
        <dbReference type="EMBL" id="CAK8682059.1"/>
    </source>
</evidence>
<comment type="caution">
    <text evidence="7">The sequence shown here is derived from an EMBL/GenBank/DDBJ whole genome shotgun (WGS) entry which is preliminary data.</text>
</comment>
<keyword evidence="2" id="KW-0963">Cytoplasm</keyword>
<keyword evidence="4" id="KW-0505">Motor protein</keyword>
<feature type="region of interest" description="Disordered" evidence="6">
    <location>
        <begin position="1751"/>
        <end position="1786"/>
    </location>
</feature>
<keyword evidence="5" id="KW-0175">Coiled coil</keyword>
<feature type="compositionally biased region" description="Basic and acidic residues" evidence="6">
    <location>
        <begin position="406"/>
        <end position="417"/>
    </location>
</feature>
<evidence type="ECO:0008006" key="9">
    <source>
        <dbReference type="Google" id="ProtNLM"/>
    </source>
</evidence>
<evidence type="ECO:0000313" key="8">
    <source>
        <dbReference type="Proteomes" id="UP001642483"/>
    </source>
</evidence>
<feature type="compositionally biased region" description="Basic and acidic residues" evidence="6">
    <location>
        <begin position="544"/>
        <end position="553"/>
    </location>
</feature>
<feature type="region of interest" description="Disordered" evidence="6">
    <location>
        <begin position="1843"/>
        <end position="1908"/>
    </location>
</feature>
<feature type="compositionally biased region" description="Basic and acidic residues" evidence="6">
    <location>
        <begin position="1865"/>
        <end position="1908"/>
    </location>
</feature>
<organism evidence="7 8">
    <name type="scientific">Clavelina lepadiformis</name>
    <name type="common">Light-bulb sea squirt</name>
    <name type="synonym">Ascidia lepadiformis</name>
    <dbReference type="NCBI Taxonomy" id="159417"/>
    <lineage>
        <taxon>Eukaryota</taxon>
        <taxon>Metazoa</taxon>
        <taxon>Chordata</taxon>
        <taxon>Tunicata</taxon>
        <taxon>Ascidiacea</taxon>
        <taxon>Aplousobranchia</taxon>
        <taxon>Clavelinidae</taxon>
        <taxon>Clavelina</taxon>
    </lineage>
</organism>
<accession>A0ABP0FQY0</accession>
<feature type="region of interest" description="Disordered" evidence="6">
    <location>
        <begin position="1596"/>
        <end position="1630"/>
    </location>
</feature>
<dbReference type="PANTHER" id="PTHR46349:SF6">
    <property type="entry name" value="MYOSIN-6-LIKE"/>
    <property type="match status" value="1"/>
</dbReference>